<name>A0A9X0WIL5_9GAMM</name>
<evidence type="ECO:0000256" key="4">
    <source>
        <dbReference type="ARBA" id="ARBA00023118"/>
    </source>
</evidence>
<reference evidence="6 7" key="1">
    <citation type="journal article" date="2020" name="Microorganisms">
        <title>Osmotic Adaptation and Compatible Solute Biosynthesis of Phototrophic Bacteria as Revealed from Genome Analyses.</title>
        <authorList>
            <person name="Imhoff J.F."/>
            <person name="Rahn T."/>
            <person name="Kunzel S."/>
            <person name="Keller A."/>
            <person name="Neulinger S.C."/>
        </authorList>
    </citation>
    <scope>NUCLEOTIDE SEQUENCE [LARGE SCALE GENOMIC DNA]</scope>
    <source>
        <strain evidence="6 7">DSM 21303</strain>
    </source>
</reference>
<evidence type="ECO:0000256" key="2">
    <source>
        <dbReference type="ARBA" id="ARBA00006161"/>
    </source>
</evidence>
<dbReference type="Pfam" id="PF09701">
    <property type="entry name" value="Cas_Cmr5"/>
    <property type="match status" value="1"/>
</dbReference>
<comment type="subcellular location">
    <subcellularLocation>
        <location evidence="1">Cytoplasm</location>
    </subcellularLocation>
</comment>
<proteinExistence type="inferred from homology"/>
<dbReference type="CDD" id="cd09749">
    <property type="entry name" value="Cmr5_III-B"/>
    <property type="match status" value="1"/>
</dbReference>
<dbReference type="NCBIfam" id="TIGR01881">
    <property type="entry name" value="cas_Cmr5"/>
    <property type="match status" value="1"/>
</dbReference>
<keyword evidence="4" id="KW-0051">Antiviral defense</keyword>
<dbReference type="GO" id="GO:0051607">
    <property type="term" value="P:defense response to virus"/>
    <property type="evidence" value="ECO:0007669"/>
    <property type="project" value="UniProtKB-KW"/>
</dbReference>
<keyword evidence="7" id="KW-1185">Reference proteome</keyword>
<sequence>MSVRAHRVAKAAYERVAERQNADNKKKYGAIAHKLPGMILQNGLAQATGFLLAKGASASEHLMLLDDLRDVLRAGGTLDVPSREALHQAIIGANLSLTLKYTRAALEASGWIKRYVQGVLRVTATGETSNEDDGNQ</sequence>
<organism evidence="6 7">
    <name type="scientific">Thiocapsa imhoffii</name>
    <dbReference type="NCBI Taxonomy" id="382777"/>
    <lineage>
        <taxon>Bacteria</taxon>
        <taxon>Pseudomonadati</taxon>
        <taxon>Pseudomonadota</taxon>
        <taxon>Gammaproteobacteria</taxon>
        <taxon>Chromatiales</taxon>
        <taxon>Chromatiaceae</taxon>
        <taxon>Thiocapsa</taxon>
    </lineage>
</organism>
<dbReference type="GO" id="GO:0005737">
    <property type="term" value="C:cytoplasm"/>
    <property type="evidence" value="ECO:0007669"/>
    <property type="project" value="UniProtKB-SubCell"/>
</dbReference>
<dbReference type="AlphaFoldDB" id="A0A9X0WIL5"/>
<dbReference type="EMBL" id="NRSD01000010">
    <property type="protein sequence ID" value="MBK1645225.1"/>
    <property type="molecule type" value="Genomic_DNA"/>
</dbReference>
<keyword evidence="3" id="KW-0963">Cytoplasm</keyword>
<dbReference type="RefSeq" id="WP_200388031.1">
    <property type="nucleotide sequence ID" value="NZ_NRSD01000010.1"/>
</dbReference>
<dbReference type="Proteomes" id="UP001138802">
    <property type="component" value="Unassembled WGS sequence"/>
</dbReference>
<accession>A0A9X0WIL5</accession>
<evidence type="ECO:0000256" key="1">
    <source>
        <dbReference type="ARBA" id="ARBA00004496"/>
    </source>
</evidence>
<gene>
    <name evidence="6" type="primary">cmr5</name>
    <name evidence="6" type="ORF">CKO25_11345</name>
</gene>
<evidence type="ECO:0000256" key="3">
    <source>
        <dbReference type="ARBA" id="ARBA00022490"/>
    </source>
</evidence>
<comment type="caution">
    <text evidence="6">The sequence shown here is derived from an EMBL/GenBank/DDBJ whole genome shotgun (WGS) entry which is preliminary data.</text>
</comment>
<evidence type="ECO:0000313" key="6">
    <source>
        <dbReference type="EMBL" id="MBK1645225.1"/>
    </source>
</evidence>
<dbReference type="InterPro" id="IPR010160">
    <property type="entry name" value="CRISPR-assoc_prot_Cmr5"/>
</dbReference>
<evidence type="ECO:0000313" key="7">
    <source>
        <dbReference type="Proteomes" id="UP001138802"/>
    </source>
</evidence>
<protein>
    <recommendedName>
        <fullName evidence="5">CRISPR type III-B/RAMP module-associated protein Cmr5</fullName>
    </recommendedName>
</protein>
<dbReference type="SUPFAM" id="SSF158568">
    <property type="entry name" value="AF1862-like"/>
    <property type="match status" value="1"/>
</dbReference>
<evidence type="ECO:0000256" key="5">
    <source>
        <dbReference type="ARBA" id="ARBA00030001"/>
    </source>
</evidence>
<comment type="similarity">
    <text evidence="2">Belongs to the CRISPR system Cmr5 family.</text>
</comment>
<dbReference type="InterPro" id="IPR023101">
    <property type="entry name" value="AF1862-like_dom_sf"/>
</dbReference>
<dbReference type="Gene3D" id="1.10.520.30">
    <property type="entry name" value="AF1862-like domain"/>
    <property type="match status" value="1"/>
</dbReference>